<keyword evidence="1" id="KW-0472">Membrane</keyword>
<reference evidence="3" key="1">
    <citation type="journal article" date="2019" name="Int. J. Syst. Evol. Microbiol.">
        <title>The Global Catalogue of Microorganisms (GCM) 10K type strain sequencing project: providing services to taxonomists for standard genome sequencing and annotation.</title>
        <authorList>
            <consortium name="The Broad Institute Genomics Platform"/>
            <consortium name="The Broad Institute Genome Sequencing Center for Infectious Disease"/>
            <person name="Wu L."/>
            <person name="Ma J."/>
        </authorList>
    </citation>
    <scope>NUCLEOTIDE SEQUENCE [LARGE SCALE GENOMIC DNA]</scope>
    <source>
        <strain evidence="3">CGMCC 1.15928</strain>
    </source>
</reference>
<organism evidence="2 3">
    <name type="scientific">Henriciella pelagia</name>
    <dbReference type="NCBI Taxonomy" id="1977912"/>
    <lineage>
        <taxon>Bacteria</taxon>
        <taxon>Pseudomonadati</taxon>
        <taxon>Pseudomonadota</taxon>
        <taxon>Alphaproteobacteria</taxon>
        <taxon>Hyphomonadales</taxon>
        <taxon>Hyphomonadaceae</taxon>
        <taxon>Henriciella</taxon>
    </lineage>
</organism>
<comment type="caution">
    <text evidence="2">The sequence shown here is derived from an EMBL/GenBank/DDBJ whole genome shotgun (WGS) entry which is preliminary data.</text>
</comment>
<feature type="transmembrane region" description="Helical" evidence="1">
    <location>
        <begin position="12"/>
        <end position="35"/>
    </location>
</feature>
<sequence>MKKLLDRYPKPLVVGVLMVGGTVVLFFIVLALGLLTDPDVSRDSDECRVGIRGGITWEQCERAAQAAREPRAPDTEN</sequence>
<keyword evidence="1" id="KW-1133">Transmembrane helix</keyword>
<dbReference type="EMBL" id="BMKF01000002">
    <property type="protein sequence ID" value="GGB76834.1"/>
    <property type="molecule type" value="Genomic_DNA"/>
</dbReference>
<keyword evidence="1" id="KW-0812">Transmembrane</keyword>
<proteinExistence type="predicted"/>
<evidence type="ECO:0000313" key="3">
    <source>
        <dbReference type="Proteomes" id="UP000628854"/>
    </source>
</evidence>
<dbReference type="RefSeq" id="WP_143434486.1">
    <property type="nucleotide sequence ID" value="NZ_BMKF01000002.1"/>
</dbReference>
<accession>A0ABQ1JX83</accession>
<gene>
    <name evidence="2" type="ORF">GCM10011503_27000</name>
</gene>
<evidence type="ECO:0000313" key="2">
    <source>
        <dbReference type="EMBL" id="GGB76834.1"/>
    </source>
</evidence>
<keyword evidence="3" id="KW-1185">Reference proteome</keyword>
<evidence type="ECO:0000256" key="1">
    <source>
        <dbReference type="SAM" id="Phobius"/>
    </source>
</evidence>
<dbReference type="Proteomes" id="UP000628854">
    <property type="component" value="Unassembled WGS sequence"/>
</dbReference>
<name>A0ABQ1JX83_9PROT</name>
<protein>
    <submittedName>
        <fullName evidence="2">Uncharacterized protein</fullName>
    </submittedName>
</protein>